<organism evidence="2 3">
    <name type="scientific">Neurospora hispaniola</name>
    <dbReference type="NCBI Taxonomy" id="588809"/>
    <lineage>
        <taxon>Eukaryota</taxon>
        <taxon>Fungi</taxon>
        <taxon>Dikarya</taxon>
        <taxon>Ascomycota</taxon>
        <taxon>Pezizomycotina</taxon>
        <taxon>Sordariomycetes</taxon>
        <taxon>Sordariomycetidae</taxon>
        <taxon>Sordariales</taxon>
        <taxon>Sordariaceae</taxon>
        <taxon>Neurospora</taxon>
    </lineage>
</organism>
<accession>A0AAJ0IB31</accession>
<dbReference type="Proteomes" id="UP001285908">
    <property type="component" value="Unassembled WGS sequence"/>
</dbReference>
<feature type="region of interest" description="Disordered" evidence="1">
    <location>
        <begin position="114"/>
        <end position="143"/>
    </location>
</feature>
<keyword evidence="3" id="KW-1185">Reference proteome</keyword>
<proteinExistence type="predicted"/>
<sequence>MADESHHSFFEEAIFANRSREEPFELLYGDDDNNTNLIDHFGHDHEWGVDEDDHASIQDNSRSEPVVDPILPQEDGPGAIENSSFSCPEDVSDIAHNAATQHLVYTPSIRNITNASPESGADSQDNNLITRDDSGSFMDGASMGLDNPLSVHVPPTNINSNHALETAADLPEPVLTSAAHHSHEAKKSQQSLEEGNLISKASSFAPFDPSTVAPPSVEVVCQRLASLDINDGSDRPAASESSTTSVPACFRLPIRLSGRCSVIRTINGFRLHCPCPV</sequence>
<dbReference type="EMBL" id="JAULSX010000003">
    <property type="protein sequence ID" value="KAK3495318.1"/>
    <property type="molecule type" value="Genomic_DNA"/>
</dbReference>
<reference evidence="2 3" key="1">
    <citation type="journal article" date="2023" name="Mol. Phylogenet. Evol.">
        <title>Genome-scale phylogeny and comparative genomics of the fungal order Sordariales.</title>
        <authorList>
            <person name="Hensen N."/>
            <person name="Bonometti L."/>
            <person name="Westerberg I."/>
            <person name="Brannstrom I.O."/>
            <person name="Guillou S."/>
            <person name="Cros-Aarteil S."/>
            <person name="Calhoun S."/>
            <person name="Haridas S."/>
            <person name="Kuo A."/>
            <person name="Mondo S."/>
            <person name="Pangilinan J."/>
            <person name="Riley R."/>
            <person name="LaButti K."/>
            <person name="Andreopoulos B."/>
            <person name="Lipzen A."/>
            <person name="Chen C."/>
            <person name="Yan M."/>
            <person name="Daum C."/>
            <person name="Ng V."/>
            <person name="Clum A."/>
            <person name="Steindorff A."/>
            <person name="Ohm R.A."/>
            <person name="Martin F."/>
            <person name="Silar P."/>
            <person name="Natvig D.O."/>
            <person name="Lalanne C."/>
            <person name="Gautier V."/>
            <person name="Ament-Velasquez S.L."/>
            <person name="Kruys A."/>
            <person name="Hutchinson M.I."/>
            <person name="Powell A.J."/>
            <person name="Barry K."/>
            <person name="Miller A.N."/>
            <person name="Grigoriev I.V."/>
            <person name="Debuchy R."/>
            <person name="Gladieux P."/>
            <person name="Hiltunen Thoren M."/>
            <person name="Johannesson H."/>
        </authorList>
    </citation>
    <scope>NUCLEOTIDE SEQUENCE [LARGE SCALE GENOMIC DNA]</scope>
    <source>
        <strain evidence="2 3">FGSC 10403</strain>
    </source>
</reference>
<evidence type="ECO:0000313" key="3">
    <source>
        <dbReference type="Proteomes" id="UP001285908"/>
    </source>
</evidence>
<comment type="caution">
    <text evidence="2">The sequence shown here is derived from an EMBL/GenBank/DDBJ whole genome shotgun (WGS) entry which is preliminary data.</text>
</comment>
<feature type="compositionally biased region" description="Polar residues" evidence="1">
    <location>
        <begin position="114"/>
        <end position="129"/>
    </location>
</feature>
<dbReference type="GeneID" id="87872362"/>
<gene>
    <name evidence="2" type="ORF">B0T23DRAFT_313387</name>
</gene>
<dbReference type="AlphaFoldDB" id="A0AAJ0IB31"/>
<name>A0AAJ0IB31_9PEZI</name>
<dbReference type="RefSeq" id="XP_062694747.1">
    <property type="nucleotide sequence ID" value="XM_062834740.1"/>
</dbReference>
<evidence type="ECO:0000313" key="2">
    <source>
        <dbReference type="EMBL" id="KAK3495318.1"/>
    </source>
</evidence>
<evidence type="ECO:0000256" key="1">
    <source>
        <dbReference type="SAM" id="MobiDB-lite"/>
    </source>
</evidence>
<protein>
    <submittedName>
        <fullName evidence="2">Uncharacterized protein</fullName>
    </submittedName>
</protein>